<dbReference type="EMBL" id="AP014546">
    <property type="protein sequence ID" value="BBB28127.1"/>
    <property type="molecule type" value="Genomic_DNA"/>
</dbReference>
<dbReference type="KEGG" id="njp:NEJAP_0168"/>
<organism evidence="2 3">
    <name type="scientific">Neptunomonas japonica JAMM 1380</name>
    <dbReference type="NCBI Taxonomy" id="1441457"/>
    <lineage>
        <taxon>Bacteria</taxon>
        <taxon>Pseudomonadati</taxon>
        <taxon>Pseudomonadota</taxon>
        <taxon>Gammaproteobacteria</taxon>
        <taxon>Oceanospirillales</taxon>
        <taxon>Oceanospirillaceae</taxon>
        <taxon>Neptunomonas</taxon>
    </lineage>
</organism>
<feature type="transmembrane region" description="Helical" evidence="1">
    <location>
        <begin position="74"/>
        <end position="95"/>
    </location>
</feature>
<keyword evidence="1" id="KW-0812">Transmembrane</keyword>
<proteinExistence type="predicted"/>
<keyword evidence="1" id="KW-0472">Membrane</keyword>
<dbReference type="RefSeq" id="WP_201348860.1">
    <property type="nucleotide sequence ID" value="NZ_AP014546.1"/>
</dbReference>
<sequence length="233" mass="26209">MLYNAVGMLSSIFFIGCLFGLVDQLRRIKKRKTDGLSTVSGYATQSISANAFFSSFIAFYAFFLYSIMLDDVEYYMLVTRFFAASMTLFILYEIYIDRDSISQKVPFFTGLVCMAIACIAFLYREDVLVIGRSTSIALALGATLVMLQGGIQQIRKIHKEKTTGVLSLPMNTVFMCKDLANVAFGLVLGFTDGWPLLLLGTISALLKLGIIIQFFYYRKRCEDNTKRRQSSAM</sequence>
<keyword evidence="1" id="KW-1133">Transmembrane helix</keyword>
<evidence type="ECO:0000313" key="3">
    <source>
        <dbReference type="Proteomes" id="UP000595332"/>
    </source>
</evidence>
<reference evidence="2 3" key="1">
    <citation type="journal article" date="2008" name="Int. J. Syst. Evol. Microbiol.">
        <title>Neptunomonas japonica sp. nov., an Osedax japonicus symbiont-like bacterium isolated from sediment adjacent to sperm whale carcasses off Kagoshima, Japan.</title>
        <authorList>
            <person name="Miyazaki M."/>
            <person name="Nogi Y."/>
            <person name="Fujiwara Y."/>
            <person name="Kawato M."/>
            <person name="Kubokawa K."/>
            <person name="Horikoshi K."/>
        </authorList>
    </citation>
    <scope>NUCLEOTIDE SEQUENCE [LARGE SCALE GENOMIC DNA]</scope>
    <source>
        <strain evidence="2 3">JAMM 1380</strain>
    </source>
</reference>
<feature type="transmembrane region" description="Helical" evidence="1">
    <location>
        <begin position="168"/>
        <end position="190"/>
    </location>
</feature>
<keyword evidence="3" id="KW-1185">Reference proteome</keyword>
<dbReference type="Proteomes" id="UP000595332">
    <property type="component" value="Chromosome"/>
</dbReference>
<feature type="transmembrane region" description="Helical" evidence="1">
    <location>
        <begin position="47"/>
        <end position="68"/>
    </location>
</feature>
<feature type="transmembrane region" description="Helical" evidence="1">
    <location>
        <begin position="196"/>
        <end position="217"/>
    </location>
</feature>
<accession>A0A7R6SUX8</accession>
<dbReference type="AlphaFoldDB" id="A0A7R6SUX8"/>
<evidence type="ECO:0000256" key="1">
    <source>
        <dbReference type="SAM" id="Phobius"/>
    </source>
</evidence>
<feature type="transmembrane region" description="Helical" evidence="1">
    <location>
        <begin position="6"/>
        <end position="26"/>
    </location>
</feature>
<protein>
    <submittedName>
        <fullName evidence="2">Uncharacterized protein</fullName>
    </submittedName>
</protein>
<name>A0A7R6SUX8_9GAMM</name>
<feature type="transmembrane region" description="Helical" evidence="1">
    <location>
        <begin position="129"/>
        <end position="147"/>
    </location>
</feature>
<gene>
    <name evidence="2" type="ORF">NEJAP_0168</name>
</gene>
<evidence type="ECO:0000313" key="2">
    <source>
        <dbReference type="EMBL" id="BBB28127.1"/>
    </source>
</evidence>
<feature type="transmembrane region" description="Helical" evidence="1">
    <location>
        <begin position="107"/>
        <end position="123"/>
    </location>
</feature>
<dbReference type="Gene3D" id="1.20.1280.290">
    <property type="match status" value="1"/>
</dbReference>